<evidence type="ECO:0000313" key="2">
    <source>
        <dbReference type="Proteomes" id="UP001201812"/>
    </source>
</evidence>
<comment type="caution">
    <text evidence="1">The sequence shown here is derived from an EMBL/GenBank/DDBJ whole genome shotgun (WGS) entry which is preliminary data.</text>
</comment>
<proteinExistence type="predicted"/>
<name>A0AAD4MIW2_9BILA</name>
<sequence length="273" mass="31582">MENLNKAIQLQLQANGKIRNPKASFLEYVTKIIRKKLNYGGYLTEMSKVKIAIMLQLKAYAAKSGMTLTKLLENQESFVEKLTPSKLNKLFKTSTYKLGAYLQVFEKLSTGSDALDEYINVGKSLLQYKYTTDHVPHIELSEGYQGHLGTDVIFLSPEQKNVYDLLKYRIATFFWLNERTLEDIKAYVSLRTLPRALQYWDIYVAKNLDALKVVKKVVEEMYKAALEGKPENLFGQVNSLDGQQGPIIKEYFYIELMKVSKYKSQNKRNDHFR</sequence>
<evidence type="ECO:0000313" key="1">
    <source>
        <dbReference type="EMBL" id="KAI1691402.1"/>
    </source>
</evidence>
<keyword evidence="2" id="KW-1185">Reference proteome</keyword>
<dbReference type="Proteomes" id="UP001201812">
    <property type="component" value="Unassembled WGS sequence"/>
</dbReference>
<gene>
    <name evidence="1" type="ORF">DdX_21907</name>
</gene>
<reference evidence="1" key="1">
    <citation type="submission" date="2022-01" db="EMBL/GenBank/DDBJ databases">
        <title>Genome Sequence Resource for Two Populations of Ditylenchus destructor, the Migratory Endoparasitic Phytonematode.</title>
        <authorList>
            <person name="Zhang H."/>
            <person name="Lin R."/>
            <person name="Xie B."/>
        </authorList>
    </citation>
    <scope>NUCLEOTIDE SEQUENCE</scope>
    <source>
        <strain evidence="1">BazhouSP</strain>
    </source>
</reference>
<organism evidence="1 2">
    <name type="scientific">Ditylenchus destructor</name>
    <dbReference type="NCBI Taxonomy" id="166010"/>
    <lineage>
        <taxon>Eukaryota</taxon>
        <taxon>Metazoa</taxon>
        <taxon>Ecdysozoa</taxon>
        <taxon>Nematoda</taxon>
        <taxon>Chromadorea</taxon>
        <taxon>Rhabditida</taxon>
        <taxon>Tylenchina</taxon>
        <taxon>Tylenchomorpha</taxon>
        <taxon>Sphaerularioidea</taxon>
        <taxon>Anguinidae</taxon>
        <taxon>Anguininae</taxon>
        <taxon>Ditylenchus</taxon>
    </lineage>
</organism>
<protein>
    <submittedName>
        <fullName evidence="1">Uncharacterized protein</fullName>
    </submittedName>
</protein>
<accession>A0AAD4MIW2</accession>
<dbReference type="AlphaFoldDB" id="A0AAD4MIW2"/>
<dbReference type="EMBL" id="JAKKPZ010000939">
    <property type="protein sequence ID" value="KAI1691402.1"/>
    <property type="molecule type" value="Genomic_DNA"/>
</dbReference>